<dbReference type="Gene3D" id="3.30.70.260">
    <property type="match status" value="2"/>
</dbReference>
<protein>
    <recommendedName>
        <fullName evidence="1">Glycine cleavage system transcriptional repressor</fullName>
    </recommendedName>
</protein>
<proteinExistence type="predicted"/>
<dbReference type="InterPro" id="IPR016867">
    <property type="entry name" value="GcvR"/>
</dbReference>
<dbReference type="PANTHER" id="PTHR34875">
    <property type="entry name" value="UPF0237 PROTEIN MJ1558"/>
    <property type="match status" value="1"/>
</dbReference>
<sequence>MHKPVKRENYLVISAIGREHQLAILDISREVASHRCTILECRMTVLGEESAAYWLVTGSWDLVSKLEQALERLRQRHGWSLQIQRTPGRPNRPGMPYTVNVVAADGPGIIHDVVLFFSSRDIAVDDLQSNTYNAHQSDTRIFSMTLVVRLPPSTHLPSMREEFMLFCDERNLDAVIEPLRGI</sequence>
<dbReference type="EMBL" id="CP031093">
    <property type="protein sequence ID" value="QCF25827.1"/>
    <property type="molecule type" value="Genomic_DNA"/>
</dbReference>
<reference evidence="3 4" key="1">
    <citation type="submission" date="2018-07" db="EMBL/GenBank/DDBJ databases">
        <title>Marsedoiliclastica nanhaica gen. nov. sp. nov., a novel marine hydrocarbonoclastic bacterium isolated from an in-situ enriched hydrocarbon-degrading consortium in deep-sea sediment.</title>
        <authorList>
            <person name="Dong C."/>
            <person name="Ma T."/>
            <person name="Liu R."/>
            <person name="Shao Z."/>
        </authorList>
    </citation>
    <scope>NUCLEOTIDE SEQUENCE [LARGE SCALE GENOMIC DNA]</scope>
    <source>
        <strain evidence="4">soil36-7</strain>
    </source>
</reference>
<evidence type="ECO:0000259" key="2">
    <source>
        <dbReference type="PROSITE" id="PS51671"/>
    </source>
</evidence>
<keyword evidence="1" id="KW-0678">Repressor</keyword>
<dbReference type="CDD" id="cd04869">
    <property type="entry name" value="ACT_GcvR_2"/>
    <property type="match status" value="1"/>
</dbReference>
<evidence type="ECO:0000256" key="1">
    <source>
        <dbReference type="PIRNR" id="PIRNR028103"/>
    </source>
</evidence>
<name>A0A4P7XIY3_9ALTE</name>
<dbReference type="GO" id="GO:0005737">
    <property type="term" value="C:cytoplasm"/>
    <property type="evidence" value="ECO:0007669"/>
    <property type="project" value="UniProtKB-SubCell"/>
</dbReference>
<dbReference type="Pfam" id="PF13740">
    <property type="entry name" value="ACT_6"/>
    <property type="match status" value="1"/>
</dbReference>
<dbReference type="PANTHER" id="PTHR34875:SF5">
    <property type="entry name" value="GLYCINE CLEAVAGE SYSTEM TRANSCRIPTIONAL REPRESSOR"/>
    <property type="match status" value="1"/>
</dbReference>
<accession>A0A4P7XIY3</accession>
<dbReference type="PROSITE" id="PS51671">
    <property type="entry name" value="ACT"/>
    <property type="match status" value="1"/>
</dbReference>
<dbReference type="RefSeq" id="WP_136548511.1">
    <property type="nucleotide sequence ID" value="NZ_CP031093.1"/>
</dbReference>
<dbReference type="KEGG" id="hmi:soil367_07785"/>
<keyword evidence="1" id="KW-0804">Transcription</keyword>
<dbReference type="AlphaFoldDB" id="A0A4P7XIY3"/>
<dbReference type="InterPro" id="IPR002912">
    <property type="entry name" value="ACT_dom"/>
</dbReference>
<dbReference type="InterPro" id="IPR050990">
    <property type="entry name" value="UPF0237/GcvR_regulator"/>
</dbReference>
<keyword evidence="4" id="KW-1185">Reference proteome</keyword>
<comment type="subcellular location">
    <subcellularLocation>
        <location evidence="1">Cytoplasm</location>
    </subcellularLocation>
</comment>
<evidence type="ECO:0000313" key="4">
    <source>
        <dbReference type="Proteomes" id="UP000298049"/>
    </source>
</evidence>
<keyword evidence="1" id="KW-0963">Cytoplasm</keyword>
<evidence type="ECO:0000313" key="3">
    <source>
        <dbReference type="EMBL" id="QCF25827.1"/>
    </source>
</evidence>
<dbReference type="Proteomes" id="UP000298049">
    <property type="component" value="Chromosome"/>
</dbReference>
<organism evidence="3 4">
    <name type="scientific">Hydrocarboniclastica marina</name>
    <dbReference type="NCBI Taxonomy" id="2259620"/>
    <lineage>
        <taxon>Bacteria</taxon>
        <taxon>Pseudomonadati</taxon>
        <taxon>Pseudomonadota</taxon>
        <taxon>Gammaproteobacteria</taxon>
        <taxon>Alteromonadales</taxon>
        <taxon>Alteromonadaceae</taxon>
        <taxon>Hydrocarboniclastica</taxon>
    </lineage>
</organism>
<gene>
    <name evidence="3" type="ORF">soil367_07785</name>
</gene>
<dbReference type="InterPro" id="IPR045865">
    <property type="entry name" value="ACT-like_dom_sf"/>
</dbReference>
<dbReference type="OrthoDB" id="5814713at2"/>
<dbReference type="GO" id="GO:0006355">
    <property type="term" value="P:regulation of DNA-templated transcription"/>
    <property type="evidence" value="ECO:0007669"/>
    <property type="project" value="UniProtKB-UniRule"/>
</dbReference>
<dbReference type="SUPFAM" id="SSF55021">
    <property type="entry name" value="ACT-like"/>
    <property type="match status" value="2"/>
</dbReference>
<feature type="domain" description="ACT" evidence="2">
    <location>
        <begin position="98"/>
        <end position="177"/>
    </location>
</feature>
<dbReference type="PIRSF" id="PIRSF028103">
    <property type="entry name" value="GcvR"/>
    <property type="match status" value="1"/>
</dbReference>